<comment type="caution">
    <text evidence="9">The sequence shown here is derived from an EMBL/GenBank/DDBJ whole genome shotgun (WGS) entry which is preliminary data.</text>
</comment>
<keyword evidence="10" id="KW-1185">Reference proteome</keyword>
<evidence type="ECO:0008006" key="11">
    <source>
        <dbReference type="Google" id="ProtNLM"/>
    </source>
</evidence>
<keyword evidence="5 7" id="KW-0408">Iron</keyword>
<evidence type="ECO:0000313" key="10">
    <source>
        <dbReference type="Proteomes" id="UP001295684"/>
    </source>
</evidence>
<comment type="similarity">
    <text evidence="1">Belongs to the cytochrome P450 family.</text>
</comment>
<dbReference type="Pfam" id="PF00067">
    <property type="entry name" value="p450"/>
    <property type="match status" value="1"/>
</dbReference>
<feature type="transmembrane region" description="Helical" evidence="8">
    <location>
        <begin position="6"/>
        <end position="26"/>
    </location>
</feature>
<evidence type="ECO:0000256" key="6">
    <source>
        <dbReference type="ARBA" id="ARBA00023033"/>
    </source>
</evidence>
<proteinExistence type="inferred from homology"/>
<keyword evidence="8" id="KW-1133">Transmembrane helix</keyword>
<dbReference type="Proteomes" id="UP001295684">
    <property type="component" value="Unassembled WGS sequence"/>
</dbReference>
<evidence type="ECO:0000256" key="1">
    <source>
        <dbReference type="ARBA" id="ARBA00010617"/>
    </source>
</evidence>
<keyword evidence="6" id="KW-0503">Monooxygenase</keyword>
<organism evidence="9 10">
    <name type="scientific">Euplotes crassus</name>
    <dbReference type="NCBI Taxonomy" id="5936"/>
    <lineage>
        <taxon>Eukaryota</taxon>
        <taxon>Sar</taxon>
        <taxon>Alveolata</taxon>
        <taxon>Ciliophora</taxon>
        <taxon>Intramacronucleata</taxon>
        <taxon>Spirotrichea</taxon>
        <taxon>Hypotrichia</taxon>
        <taxon>Euplotida</taxon>
        <taxon>Euplotidae</taxon>
        <taxon>Moneuplotes</taxon>
    </lineage>
</organism>
<evidence type="ECO:0000313" key="9">
    <source>
        <dbReference type="EMBL" id="CAI2362899.1"/>
    </source>
</evidence>
<dbReference type="CDD" id="cd00302">
    <property type="entry name" value="cytochrome_P450"/>
    <property type="match status" value="1"/>
</dbReference>
<protein>
    <recommendedName>
        <fullName evidence="11">Cytochrome P450</fullName>
    </recommendedName>
</protein>
<dbReference type="Gene3D" id="1.10.630.10">
    <property type="entry name" value="Cytochrome P450"/>
    <property type="match status" value="1"/>
</dbReference>
<evidence type="ECO:0000256" key="3">
    <source>
        <dbReference type="ARBA" id="ARBA00022723"/>
    </source>
</evidence>
<evidence type="ECO:0000256" key="2">
    <source>
        <dbReference type="ARBA" id="ARBA00022617"/>
    </source>
</evidence>
<evidence type="ECO:0000256" key="5">
    <source>
        <dbReference type="ARBA" id="ARBA00023004"/>
    </source>
</evidence>
<keyword evidence="8" id="KW-0472">Membrane</keyword>
<gene>
    <name evidence="9" type="ORF">ECRASSUSDP1_LOCUS4229</name>
</gene>
<accession>A0AAD1UCH5</accession>
<dbReference type="GO" id="GO:0005506">
    <property type="term" value="F:iron ion binding"/>
    <property type="evidence" value="ECO:0007669"/>
    <property type="project" value="InterPro"/>
</dbReference>
<dbReference type="GO" id="GO:0004497">
    <property type="term" value="F:monooxygenase activity"/>
    <property type="evidence" value="ECO:0007669"/>
    <property type="project" value="UniProtKB-KW"/>
</dbReference>
<evidence type="ECO:0000256" key="4">
    <source>
        <dbReference type="ARBA" id="ARBA00023002"/>
    </source>
</evidence>
<dbReference type="InterPro" id="IPR050196">
    <property type="entry name" value="Cytochrome_P450_Monoox"/>
</dbReference>
<keyword evidence="3 7" id="KW-0479">Metal-binding</keyword>
<dbReference type="InterPro" id="IPR001128">
    <property type="entry name" value="Cyt_P450"/>
</dbReference>
<evidence type="ECO:0000256" key="8">
    <source>
        <dbReference type="SAM" id="Phobius"/>
    </source>
</evidence>
<dbReference type="PRINTS" id="PR00463">
    <property type="entry name" value="EP450I"/>
</dbReference>
<dbReference type="AlphaFoldDB" id="A0AAD1UCH5"/>
<keyword evidence="4" id="KW-0560">Oxidoreductase</keyword>
<reference evidence="9" key="1">
    <citation type="submission" date="2023-07" db="EMBL/GenBank/DDBJ databases">
        <authorList>
            <consortium name="AG Swart"/>
            <person name="Singh M."/>
            <person name="Singh A."/>
            <person name="Seah K."/>
            <person name="Emmerich C."/>
        </authorList>
    </citation>
    <scope>NUCLEOTIDE SEQUENCE</scope>
    <source>
        <strain evidence="9">DP1</strain>
    </source>
</reference>
<dbReference type="GO" id="GO:0016705">
    <property type="term" value="F:oxidoreductase activity, acting on paired donors, with incorporation or reduction of molecular oxygen"/>
    <property type="evidence" value="ECO:0007669"/>
    <property type="project" value="InterPro"/>
</dbReference>
<dbReference type="InterPro" id="IPR036396">
    <property type="entry name" value="Cyt_P450_sf"/>
</dbReference>
<dbReference type="PANTHER" id="PTHR24291:SF50">
    <property type="entry name" value="BIFUNCTIONAL ALBAFLAVENONE MONOOXYGENASE_TERPENE SYNTHASE"/>
    <property type="match status" value="1"/>
</dbReference>
<name>A0AAD1UCH5_EUPCR</name>
<keyword evidence="2 7" id="KW-0349">Heme</keyword>
<dbReference type="InterPro" id="IPR002401">
    <property type="entry name" value="Cyt_P450_E_grp-I"/>
</dbReference>
<dbReference type="SUPFAM" id="SSF48264">
    <property type="entry name" value="Cytochrome P450"/>
    <property type="match status" value="1"/>
</dbReference>
<dbReference type="GO" id="GO:0020037">
    <property type="term" value="F:heme binding"/>
    <property type="evidence" value="ECO:0007669"/>
    <property type="project" value="InterPro"/>
</dbReference>
<dbReference type="PRINTS" id="PR00385">
    <property type="entry name" value="P450"/>
</dbReference>
<dbReference type="EMBL" id="CAMPGE010004058">
    <property type="protein sequence ID" value="CAI2362899.1"/>
    <property type="molecule type" value="Genomic_DNA"/>
</dbReference>
<evidence type="ECO:0000256" key="7">
    <source>
        <dbReference type="PIRSR" id="PIRSR602401-1"/>
    </source>
</evidence>
<keyword evidence="8" id="KW-0812">Transmembrane</keyword>
<comment type="cofactor">
    <cofactor evidence="7">
        <name>heme</name>
        <dbReference type="ChEBI" id="CHEBI:30413"/>
    </cofactor>
</comment>
<sequence>MQFNLTTVFIICLIGIIGYLLNKFILKPYRKRAYYQKQGASVGMTPKFNPFLGDYKLILENYQDKGKFIGHYARDLALQENKSPLYIFQIPNKDILCFRDVEYLSELNKLIPKYVDREPIDNSGFGKIGSTGGLGQSRSTKEWRNRRETLMKTIGINHASKFIPLFLDHFQHNFGSIKTNQEINFSQVANTSVFSFILSLIFGKNVLDQIGLCNYEQKDGSIKQMKLYDCMMTMSDDMTSESLQLYNVLFPELIDYNLATENRRNERNNKEIGRILNEFIDQSKETNSVYAQVIRELKNEPQQQILSDCISLLIGGHETTFMSFSSAVYCLKKYPETLKKLMQEINTIITENGKIPPEEFIKNFDHKKLDEMEYLSMFIKEVLRLHPSASRSLGYKALKTLKINDVMIPKGEIITFDVIGCLVNPEQWKDPLNFIPERFDPSSEYFKTPSDKNRHPLAYIPFTLGSRTCPGRSLAMLELKVAIVYFLLKFEYQINEADLQNPDMTFSIYSPFELHMKITEVKCR</sequence>
<dbReference type="PANTHER" id="PTHR24291">
    <property type="entry name" value="CYTOCHROME P450 FAMILY 4"/>
    <property type="match status" value="1"/>
</dbReference>
<feature type="binding site" description="axial binding residue" evidence="7">
    <location>
        <position position="469"/>
    </location>
    <ligand>
        <name>heme</name>
        <dbReference type="ChEBI" id="CHEBI:30413"/>
    </ligand>
    <ligandPart>
        <name>Fe</name>
        <dbReference type="ChEBI" id="CHEBI:18248"/>
    </ligandPart>
</feature>